<reference evidence="3 4" key="1">
    <citation type="submission" date="2022-06" db="EMBL/GenBank/DDBJ databases">
        <title>Genomic Encyclopedia of Archaeal and Bacterial Type Strains, Phase II (KMG-II): from individual species to whole genera.</title>
        <authorList>
            <person name="Goeker M."/>
        </authorList>
    </citation>
    <scope>NUCLEOTIDE SEQUENCE [LARGE SCALE GENOMIC DNA]</scope>
    <source>
        <strain evidence="3 4">DSM 44255</strain>
    </source>
</reference>
<dbReference type="InterPro" id="IPR000551">
    <property type="entry name" value="MerR-type_HTH_dom"/>
</dbReference>
<dbReference type="RefSeq" id="WP_253885162.1">
    <property type="nucleotide sequence ID" value="NZ_BAAAVB010000006.1"/>
</dbReference>
<sequence>MTAAGRQPRVGSSIGAVLAQLRPDFPDVTISKIRFLESEGLVSPERTPSGYRRFTDADVARLRFVLAAQRDHYLPLKVIKEQLDRSGGPPGTAARPTRGLVSVPAVVAPEPTSTPPRLTRDELLERAGITAQTLLELEQYGLLGAAADGVFDGDALTVATTATALAEYGIEPRHLRAFRAAADREVGLVEQVLTPLFRQRDPSARARADEAAEDLAALSVTLHSLLVRAGLRRVTGR</sequence>
<dbReference type="SMART" id="SM00422">
    <property type="entry name" value="HTH_MERR"/>
    <property type="match status" value="1"/>
</dbReference>
<keyword evidence="1" id="KW-0238">DNA-binding</keyword>
<organism evidence="3 4">
    <name type="scientific">Actinokineospora diospyrosa</name>
    <dbReference type="NCBI Taxonomy" id="103728"/>
    <lineage>
        <taxon>Bacteria</taxon>
        <taxon>Bacillati</taxon>
        <taxon>Actinomycetota</taxon>
        <taxon>Actinomycetes</taxon>
        <taxon>Pseudonocardiales</taxon>
        <taxon>Pseudonocardiaceae</taxon>
        <taxon>Actinokineospora</taxon>
    </lineage>
</organism>
<evidence type="ECO:0000256" key="1">
    <source>
        <dbReference type="ARBA" id="ARBA00023125"/>
    </source>
</evidence>
<accession>A0ABT1I6I6</accession>
<keyword evidence="4" id="KW-1185">Reference proteome</keyword>
<dbReference type="SUPFAM" id="SSF46955">
    <property type="entry name" value="Putative DNA-binding domain"/>
    <property type="match status" value="1"/>
</dbReference>
<evidence type="ECO:0000313" key="3">
    <source>
        <dbReference type="EMBL" id="MCP2268232.1"/>
    </source>
</evidence>
<dbReference type="Gene3D" id="1.10.1660.10">
    <property type="match status" value="1"/>
</dbReference>
<comment type="caution">
    <text evidence="3">The sequence shown here is derived from an EMBL/GenBank/DDBJ whole genome shotgun (WGS) entry which is preliminary data.</text>
</comment>
<evidence type="ECO:0000259" key="2">
    <source>
        <dbReference type="PROSITE" id="PS50937"/>
    </source>
</evidence>
<protein>
    <submittedName>
        <fullName evidence="3">MerR family regulatory protein</fullName>
    </submittedName>
</protein>
<evidence type="ECO:0000313" key="4">
    <source>
        <dbReference type="Proteomes" id="UP001205185"/>
    </source>
</evidence>
<dbReference type="Pfam" id="PF13411">
    <property type="entry name" value="MerR_1"/>
    <property type="match status" value="1"/>
</dbReference>
<name>A0ABT1I6I6_9PSEU</name>
<dbReference type="InterPro" id="IPR047057">
    <property type="entry name" value="MerR_fam"/>
</dbReference>
<dbReference type="PROSITE" id="PS50937">
    <property type="entry name" value="HTH_MERR_2"/>
    <property type="match status" value="1"/>
</dbReference>
<feature type="domain" description="HTH merR-type" evidence="2">
    <location>
        <begin position="27"/>
        <end position="85"/>
    </location>
</feature>
<dbReference type="InterPro" id="IPR009061">
    <property type="entry name" value="DNA-bd_dom_put_sf"/>
</dbReference>
<dbReference type="PANTHER" id="PTHR30204:SF89">
    <property type="entry name" value="HTH MERR-TYPE DOMAIN-CONTAINING PROTEIN"/>
    <property type="match status" value="1"/>
</dbReference>
<dbReference type="CDD" id="cd00592">
    <property type="entry name" value="HTH_MerR-like"/>
    <property type="match status" value="1"/>
</dbReference>
<gene>
    <name evidence="3" type="ORF">LV75_000718</name>
</gene>
<proteinExistence type="predicted"/>
<dbReference type="PANTHER" id="PTHR30204">
    <property type="entry name" value="REDOX-CYCLING DRUG-SENSING TRANSCRIPTIONAL ACTIVATOR SOXR"/>
    <property type="match status" value="1"/>
</dbReference>
<dbReference type="Proteomes" id="UP001205185">
    <property type="component" value="Unassembled WGS sequence"/>
</dbReference>
<dbReference type="EMBL" id="JAMTCO010000002">
    <property type="protein sequence ID" value="MCP2268232.1"/>
    <property type="molecule type" value="Genomic_DNA"/>
</dbReference>